<accession>A0ABU1J1R0</accession>
<sequence>MDWILDVTTYAKIYRDRKALIEGVIDTLLSELIAQSSVFIDYNFKQIEVSPMTWQIEVEVDTVGKILFDISYSDIRDEQTDKFPGYIRLPNVLIEVITNSIKESLRPF</sequence>
<name>A0ABU1J1R0_9BACL</name>
<evidence type="ECO:0000313" key="1">
    <source>
        <dbReference type="EMBL" id="MDR6245444.1"/>
    </source>
</evidence>
<protein>
    <submittedName>
        <fullName evidence="1">Uncharacterized protein</fullName>
    </submittedName>
</protein>
<gene>
    <name evidence="1" type="ORF">JOC58_003357</name>
</gene>
<keyword evidence="2" id="KW-1185">Reference proteome</keyword>
<reference evidence="1 2" key="1">
    <citation type="submission" date="2023-07" db="EMBL/GenBank/DDBJ databases">
        <title>Genomic Encyclopedia of Type Strains, Phase IV (KMG-IV): sequencing the most valuable type-strain genomes for metagenomic binning, comparative biology and taxonomic classification.</title>
        <authorList>
            <person name="Goeker M."/>
        </authorList>
    </citation>
    <scope>NUCLEOTIDE SEQUENCE [LARGE SCALE GENOMIC DNA]</scope>
    <source>
        <strain evidence="1 2">DSM 22170</strain>
    </source>
</reference>
<dbReference type="Proteomes" id="UP001185028">
    <property type="component" value="Unassembled WGS sequence"/>
</dbReference>
<proteinExistence type="predicted"/>
<organism evidence="1 2">
    <name type="scientific">Paenibacillus hunanensis</name>
    <dbReference type="NCBI Taxonomy" id="539262"/>
    <lineage>
        <taxon>Bacteria</taxon>
        <taxon>Bacillati</taxon>
        <taxon>Bacillota</taxon>
        <taxon>Bacilli</taxon>
        <taxon>Bacillales</taxon>
        <taxon>Paenibacillaceae</taxon>
        <taxon>Paenibacillus</taxon>
    </lineage>
</organism>
<dbReference type="EMBL" id="JAVDQH010000014">
    <property type="protein sequence ID" value="MDR6245444.1"/>
    <property type="molecule type" value="Genomic_DNA"/>
</dbReference>
<comment type="caution">
    <text evidence="1">The sequence shown here is derived from an EMBL/GenBank/DDBJ whole genome shotgun (WGS) entry which is preliminary data.</text>
</comment>
<evidence type="ECO:0000313" key="2">
    <source>
        <dbReference type="Proteomes" id="UP001185028"/>
    </source>
</evidence>
<dbReference type="RefSeq" id="WP_188777583.1">
    <property type="nucleotide sequence ID" value="NZ_BMMB01000010.1"/>
</dbReference>